<reference evidence="2 3" key="1">
    <citation type="journal article" date="2009" name="Stand. Genomic Sci.">
        <title>Complete genome sequence of Methanocorpusculum labreanum type strain Z.</title>
        <authorList>
            <person name="Anderson I.J."/>
            <person name="Sieprawska-Lupa M."/>
            <person name="Goltsman E."/>
            <person name="Lapidus A."/>
            <person name="Copeland A."/>
            <person name="Glavina Del Rio T."/>
            <person name="Tice H."/>
            <person name="Dalin E."/>
            <person name="Barry K."/>
            <person name="Pitluck S."/>
            <person name="Hauser L."/>
            <person name="Land M."/>
            <person name="Lucas S."/>
            <person name="Richardson P."/>
            <person name="Whitman W.B."/>
            <person name="Kyrpides N.C."/>
        </authorList>
    </citation>
    <scope>NUCLEOTIDE SEQUENCE [LARGE SCALE GENOMIC DNA]</scope>
    <source>
        <strain evidence="3">ATCC 43576 / DSM 4855 / Z</strain>
    </source>
</reference>
<protein>
    <submittedName>
        <fullName evidence="2">Uncharacterized protein</fullName>
    </submittedName>
</protein>
<dbReference type="Proteomes" id="UP000000365">
    <property type="component" value="Chromosome"/>
</dbReference>
<dbReference type="RefSeq" id="WP_011833248.1">
    <property type="nucleotide sequence ID" value="NC_008942.1"/>
</dbReference>
<dbReference type="AlphaFoldDB" id="A2SRU1"/>
<feature type="transmembrane region" description="Helical" evidence="1">
    <location>
        <begin position="24"/>
        <end position="42"/>
    </location>
</feature>
<proteinExistence type="predicted"/>
<dbReference type="HOGENOM" id="CLU_1792141_0_0_2"/>
<dbReference type="STRING" id="410358.Mlab_0876"/>
<keyword evidence="1" id="KW-0472">Membrane</keyword>
<accession>A2SRU1</accession>
<dbReference type="OrthoDB" id="385639at2157"/>
<feature type="transmembrane region" description="Helical" evidence="1">
    <location>
        <begin position="62"/>
        <end position="81"/>
    </location>
</feature>
<dbReference type="GeneID" id="4794404"/>
<feature type="transmembrane region" description="Helical" evidence="1">
    <location>
        <begin position="112"/>
        <end position="130"/>
    </location>
</feature>
<keyword evidence="3" id="KW-1185">Reference proteome</keyword>
<keyword evidence="1" id="KW-0812">Transmembrane</keyword>
<feature type="transmembrane region" description="Helical" evidence="1">
    <location>
        <begin position="88"/>
        <end position="106"/>
    </location>
</feature>
<dbReference type="KEGG" id="mla:Mlab_0876"/>
<dbReference type="EMBL" id="CP000559">
    <property type="protein sequence ID" value="ABN07047.1"/>
    <property type="molecule type" value="Genomic_DNA"/>
</dbReference>
<evidence type="ECO:0000313" key="3">
    <source>
        <dbReference type="Proteomes" id="UP000000365"/>
    </source>
</evidence>
<organism evidence="2 3">
    <name type="scientific">Methanocorpusculum labreanum (strain ATCC 43576 / DSM 4855 / Z)</name>
    <dbReference type="NCBI Taxonomy" id="410358"/>
    <lineage>
        <taxon>Archaea</taxon>
        <taxon>Methanobacteriati</taxon>
        <taxon>Methanobacteriota</taxon>
        <taxon>Stenosarchaea group</taxon>
        <taxon>Methanomicrobia</taxon>
        <taxon>Methanomicrobiales</taxon>
        <taxon>Methanocorpusculaceae</taxon>
        <taxon>Methanocorpusculum</taxon>
    </lineage>
</organism>
<evidence type="ECO:0000256" key="1">
    <source>
        <dbReference type="SAM" id="Phobius"/>
    </source>
</evidence>
<name>A2SRU1_METLZ</name>
<gene>
    <name evidence="2" type="ordered locus">Mlab_0876</name>
</gene>
<evidence type="ECO:0000313" key="2">
    <source>
        <dbReference type="EMBL" id="ABN07047.1"/>
    </source>
</evidence>
<keyword evidence="1" id="KW-1133">Transmembrane helix</keyword>
<sequence length="144" mass="15553">MNKIVFSILMAIVAVIGAANDQRIIAVILAAAFLICTLIKISPERKILFMTATGFPLVLTSGYVLVTGLLIFFLILAITACTETPMRLNIILISLLAGAAGCIFALQISVVLPVLASGIFVIVVIYILFIREYRLKKEVKGANK</sequence>